<dbReference type="Pfam" id="PF14024">
    <property type="entry name" value="DUF4240"/>
    <property type="match status" value="1"/>
</dbReference>
<gene>
    <name evidence="2" type="ORF">NOCA1220006</name>
</gene>
<organism evidence="2">
    <name type="scientific">metagenome</name>
    <dbReference type="NCBI Taxonomy" id="256318"/>
    <lineage>
        <taxon>unclassified sequences</taxon>
        <taxon>metagenomes</taxon>
    </lineage>
</organism>
<evidence type="ECO:0000259" key="1">
    <source>
        <dbReference type="Pfam" id="PF14024"/>
    </source>
</evidence>
<dbReference type="AlphaFoldDB" id="A0A2P2CFH5"/>
<protein>
    <recommendedName>
        <fullName evidence="1">DUF4240 domain-containing protein</fullName>
    </recommendedName>
</protein>
<dbReference type="EMBL" id="CZKB01000015">
    <property type="protein sequence ID" value="CUR60681.1"/>
    <property type="molecule type" value="Genomic_DNA"/>
</dbReference>
<dbReference type="InterPro" id="IPR025334">
    <property type="entry name" value="DUF4240"/>
</dbReference>
<reference evidence="2" key="1">
    <citation type="submission" date="2015-08" db="EMBL/GenBank/DDBJ databases">
        <authorList>
            <person name="Babu N.S."/>
            <person name="Beckwith C.J."/>
            <person name="Beseler K.G."/>
            <person name="Brison A."/>
            <person name="Carone J.V."/>
            <person name="Caskin T.P."/>
            <person name="Diamond M."/>
            <person name="Durham M.E."/>
            <person name="Foxe J.M."/>
            <person name="Go M."/>
            <person name="Henderson B.A."/>
            <person name="Jones I.B."/>
            <person name="McGettigan J.A."/>
            <person name="Micheletti S.J."/>
            <person name="Nasrallah M.E."/>
            <person name="Ortiz D."/>
            <person name="Piller C.R."/>
            <person name="Privatt S.R."/>
            <person name="Schneider S.L."/>
            <person name="Sharp S."/>
            <person name="Smith T.C."/>
            <person name="Stanton J.D."/>
            <person name="Ullery H.E."/>
            <person name="Wilson R.J."/>
            <person name="Serrano M.G."/>
            <person name="Buck G."/>
            <person name="Lee V."/>
            <person name="Wang Y."/>
            <person name="Carvalho R."/>
            <person name="Voegtly L."/>
            <person name="Shi R."/>
            <person name="Duckworth R."/>
            <person name="Johnson A."/>
            <person name="Loviza R."/>
            <person name="Walstead R."/>
            <person name="Shah Z."/>
            <person name="Kiflezghi M."/>
            <person name="Wade K."/>
            <person name="Ball S.L."/>
            <person name="Bradley K.W."/>
            <person name="Asai D.J."/>
            <person name="Bowman C.A."/>
            <person name="Russell D.A."/>
            <person name="Pope W.H."/>
            <person name="Jacobs-Sera D."/>
            <person name="Hendrix R.W."/>
            <person name="Hatfull G.F."/>
        </authorList>
    </citation>
    <scope>NUCLEOTIDE SEQUENCE</scope>
</reference>
<evidence type="ECO:0000313" key="2">
    <source>
        <dbReference type="EMBL" id="CUR60681.1"/>
    </source>
</evidence>
<sequence length="183" mass="19172">MVGLVLVAAVAAGCSTDPAEPVTTDRRGEDGQPAYCAGEGGRDAGFWDLVHATCTAAQDGDVEQAAALREALGQLPAEDVADFHRTFVRLNRALVPARRVADAICAPGLGLGRELGTDYRSWVIAHGQAAYEAVVADPQLLRDFPDAELGCGRGEPIGDAALEVYLEKTGLDADESGLPTLER</sequence>
<feature type="domain" description="DUF4240" evidence="1">
    <location>
        <begin position="45"/>
        <end position="148"/>
    </location>
</feature>
<proteinExistence type="predicted"/>
<accession>A0A2P2CFH5</accession>
<name>A0A2P2CFH5_9ZZZZ</name>